<dbReference type="OrthoDB" id="273829at2759"/>
<feature type="region of interest" description="Disordered" evidence="1">
    <location>
        <begin position="220"/>
        <end position="274"/>
    </location>
</feature>
<feature type="region of interest" description="Disordered" evidence="1">
    <location>
        <begin position="67"/>
        <end position="92"/>
    </location>
</feature>
<feature type="compositionally biased region" description="Polar residues" evidence="1">
    <location>
        <begin position="220"/>
        <end position="232"/>
    </location>
</feature>
<dbReference type="RefSeq" id="XP_029224039.1">
    <property type="nucleotide sequence ID" value="XM_029375843.1"/>
</dbReference>
<name>A0A3R7KQL4_9TRYP</name>
<evidence type="ECO:0000313" key="3">
    <source>
        <dbReference type="Proteomes" id="UP000284403"/>
    </source>
</evidence>
<feature type="compositionally biased region" description="Low complexity" evidence="1">
    <location>
        <begin position="252"/>
        <end position="265"/>
    </location>
</feature>
<feature type="region of interest" description="Disordered" evidence="1">
    <location>
        <begin position="1"/>
        <end position="36"/>
    </location>
</feature>
<dbReference type="Proteomes" id="UP000284403">
    <property type="component" value="Unassembled WGS sequence"/>
</dbReference>
<evidence type="ECO:0000313" key="2">
    <source>
        <dbReference type="EMBL" id="RNE99438.1"/>
    </source>
</evidence>
<feature type="compositionally biased region" description="Low complexity" evidence="1">
    <location>
        <begin position="9"/>
        <end position="24"/>
    </location>
</feature>
<accession>A0A3R7KQL4</accession>
<dbReference type="AlphaFoldDB" id="A0A3R7KQL4"/>
<organism evidence="2 3">
    <name type="scientific">Trypanosoma conorhini</name>
    <dbReference type="NCBI Taxonomy" id="83891"/>
    <lineage>
        <taxon>Eukaryota</taxon>
        <taxon>Discoba</taxon>
        <taxon>Euglenozoa</taxon>
        <taxon>Kinetoplastea</taxon>
        <taxon>Metakinetoplastina</taxon>
        <taxon>Trypanosomatida</taxon>
        <taxon>Trypanosomatidae</taxon>
        <taxon>Trypanosoma</taxon>
    </lineage>
</organism>
<comment type="caution">
    <text evidence="2">The sequence shown here is derived from an EMBL/GenBank/DDBJ whole genome shotgun (WGS) entry which is preliminary data.</text>
</comment>
<protein>
    <submittedName>
        <fullName evidence="2">Uncharacterized protein</fullName>
    </submittedName>
</protein>
<dbReference type="EMBL" id="MKKU01000957">
    <property type="protein sequence ID" value="RNE99438.1"/>
    <property type="molecule type" value="Genomic_DNA"/>
</dbReference>
<proteinExistence type="predicted"/>
<reference evidence="2 3" key="1">
    <citation type="journal article" date="2018" name="BMC Genomics">
        <title>Genomic comparison of Trypanosoma conorhini and Trypanosoma rangeli to Trypanosoma cruzi strains of high and low virulence.</title>
        <authorList>
            <person name="Bradwell K.R."/>
            <person name="Koparde V.N."/>
            <person name="Matveyev A.V."/>
            <person name="Serrano M.G."/>
            <person name="Alves J.M."/>
            <person name="Parikh H."/>
            <person name="Huang B."/>
            <person name="Lee V."/>
            <person name="Espinosa-Alvarez O."/>
            <person name="Ortiz P.A."/>
            <person name="Costa-Martins A.G."/>
            <person name="Teixeira M.M."/>
            <person name="Buck G.A."/>
        </authorList>
    </citation>
    <scope>NUCLEOTIDE SEQUENCE [LARGE SCALE GENOMIC DNA]</scope>
    <source>
        <strain evidence="2 3">025E</strain>
    </source>
</reference>
<gene>
    <name evidence="2" type="ORF">Tco025E_09014</name>
</gene>
<keyword evidence="3" id="KW-1185">Reference proteome</keyword>
<sequence>MSLFDDDSLSSLSSSSGGDDCGGSTHACSSAARGTGGAKGVVDLMSATGSGCVSRFTLTVEESKRAEEWRRSEAASRSQLHGSSGARAGGEGSRFHASMAEALQLRRDAREALLLRRVQKQRQEEAGNVELVEKDLEVGVFVTPQYLAALRRQRNFLVASSAGSAGSAAAGDEDGMDPVEAYVRRLEGERAAAASQSSSALPGAGSFAAGGSIDGGVEVTTHSARARSQTNAGPDVLSVEEGCASTTQDVLPSPTRRPATAAPSPDEGNVAEGGDVNFRRSLPSASAPRETVCPEDVLREARESRKRHRADRYFMAAAAERFNARALEGVGSG</sequence>
<evidence type="ECO:0000256" key="1">
    <source>
        <dbReference type="SAM" id="MobiDB-lite"/>
    </source>
</evidence>
<dbReference type="GeneID" id="40322625"/>